<evidence type="ECO:0000256" key="2">
    <source>
        <dbReference type="SAM" id="Phobius"/>
    </source>
</evidence>
<dbReference type="Proteomes" id="UP001337655">
    <property type="component" value="Unassembled WGS sequence"/>
</dbReference>
<feature type="compositionally biased region" description="Basic and acidic residues" evidence="1">
    <location>
        <begin position="141"/>
        <end position="150"/>
    </location>
</feature>
<keyword evidence="2" id="KW-0472">Membrane</keyword>
<feature type="region of interest" description="Disordered" evidence="1">
    <location>
        <begin position="112"/>
        <end position="170"/>
    </location>
</feature>
<comment type="caution">
    <text evidence="3">The sequence shown here is derived from an EMBL/GenBank/DDBJ whole genome shotgun (WGS) entry which is preliminary data.</text>
</comment>
<dbReference type="GeneID" id="89930426"/>
<feature type="transmembrane region" description="Helical" evidence="2">
    <location>
        <begin position="12"/>
        <end position="30"/>
    </location>
</feature>
<dbReference type="RefSeq" id="XP_064655649.1">
    <property type="nucleotide sequence ID" value="XM_064806323.1"/>
</dbReference>
<keyword evidence="4" id="KW-1185">Reference proteome</keyword>
<organism evidence="3 4">
    <name type="scientific">Saxophila tyrrhenica</name>
    <dbReference type="NCBI Taxonomy" id="1690608"/>
    <lineage>
        <taxon>Eukaryota</taxon>
        <taxon>Fungi</taxon>
        <taxon>Dikarya</taxon>
        <taxon>Ascomycota</taxon>
        <taxon>Pezizomycotina</taxon>
        <taxon>Dothideomycetes</taxon>
        <taxon>Dothideomycetidae</taxon>
        <taxon>Mycosphaerellales</taxon>
        <taxon>Extremaceae</taxon>
        <taxon>Saxophila</taxon>
    </lineage>
</organism>
<dbReference type="AlphaFoldDB" id="A0AAV9NZY0"/>
<evidence type="ECO:0000313" key="3">
    <source>
        <dbReference type="EMBL" id="KAK5165565.1"/>
    </source>
</evidence>
<evidence type="ECO:0000256" key="1">
    <source>
        <dbReference type="SAM" id="MobiDB-lite"/>
    </source>
</evidence>
<keyword evidence="2" id="KW-0812">Transmembrane</keyword>
<sequence>MPLSEADRRIRWIQVICWIPAIALLVPSAVTAHHGYFAMPMIPMSWSLIHGLIQIFKNPKNQRVNIALDLFLAVALMSFLIPYWIGNATGWGYGREVPRRDLRLLWDISGSSSSVHSHETKQNYSRLPAAEAGQAGGEYTDGERVEVRQEEEADEGTPRASVDDENARLL</sequence>
<evidence type="ECO:0000313" key="4">
    <source>
        <dbReference type="Proteomes" id="UP001337655"/>
    </source>
</evidence>
<accession>A0AAV9NZY0</accession>
<feature type="compositionally biased region" description="Basic and acidic residues" evidence="1">
    <location>
        <begin position="161"/>
        <end position="170"/>
    </location>
</feature>
<name>A0AAV9NZY0_9PEZI</name>
<keyword evidence="2" id="KW-1133">Transmembrane helix</keyword>
<protein>
    <submittedName>
        <fullName evidence="3">Uncharacterized protein</fullName>
    </submittedName>
</protein>
<dbReference type="EMBL" id="JAVRRT010000016">
    <property type="protein sequence ID" value="KAK5165565.1"/>
    <property type="molecule type" value="Genomic_DNA"/>
</dbReference>
<reference evidence="3 4" key="1">
    <citation type="submission" date="2023-08" db="EMBL/GenBank/DDBJ databases">
        <title>Black Yeasts Isolated from many extreme environments.</title>
        <authorList>
            <person name="Coleine C."/>
            <person name="Stajich J.E."/>
            <person name="Selbmann L."/>
        </authorList>
    </citation>
    <scope>NUCLEOTIDE SEQUENCE [LARGE SCALE GENOMIC DNA]</scope>
    <source>
        <strain evidence="3 4">CCFEE 5935</strain>
    </source>
</reference>
<gene>
    <name evidence="3" type="ORF">LTR77_009094</name>
</gene>
<feature type="transmembrane region" description="Helical" evidence="2">
    <location>
        <begin position="68"/>
        <end position="85"/>
    </location>
</feature>
<proteinExistence type="predicted"/>